<keyword evidence="4" id="KW-1015">Disulfide bond</keyword>
<comment type="subcellular location">
    <subcellularLocation>
        <location evidence="1">Secreted</location>
    </subcellularLocation>
</comment>
<dbReference type="Proteomes" id="UP000235023">
    <property type="component" value="Unassembled WGS sequence"/>
</dbReference>
<dbReference type="InterPro" id="IPR036574">
    <property type="entry name" value="Scorpion_toxin-like_sf"/>
</dbReference>
<keyword evidence="8" id="KW-1185">Reference proteome</keyword>
<dbReference type="PROSITE" id="PS51378">
    <property type="entry name" value="INVERT_DEFENSINS"/>
    <property type="match status" value="1"/>
</dbReference>
<dbReference type="Gene3D" id="3.30.30.10">
    <property type="entry name" value="Knottin, scorpion toxin-like"/>
    <property type="match status" value="1"/>
</dbReference>
<evidence type="ECO:0000256" key="5">
    <source>
        <dbReference type="SAM" id="SignalP"/>
    </source>
</evidence>
<evidence type="ECO:0000313" key="7">
    <source>
        <dbReference type="EMBL" id="PLN79396.1"/>
    </source>
</evidence>
<name>A0A2J5HQ53_9EURO</name>
<feature type="domain" description="Invertebrate defensins family profile" evidence="6">
    <location>
        <begin position="50"/>
        <end position="92"/>
    </location>
</feature>
<dbReference type="AlphaFoldDB" id="A0A2J5HQ53"/>
<evidence type="ECO:0000256" key="1">
    <source>
        <dbReference type="ARBA" id="ARBA00004613"/>
    </source>
</evidence>
<dbReference type="Pfam" id="PF01097">
    <property type="entry name" value="Defensin_2"/>
    <property type="match status" value="1"/>
</dbReference>
<feature type="chain" id="PRO_5014380008" description="Invertebrate defensins family profile domain-containing protein" evidence="5">
    <location>
        <begin position="23"/>
        <end position="92"/>
    </location>
</feature>
<gene>
    <name evidence="7" type="ORF">BDW42DRAFT_172993</name>
</gene>
<dbReference type="EMBL" id="KZ559561">
    <property type="protein sequence ID" value="PLN79396.1"/>
    <property type="molecule type" value="Genomic_DNA"/>
</dbReference>
<organism evidence="7 8">
    <name type="scientific">Aspergillus taichungensis</name>
    <dbReference type="NCBI Taxonomy" id="482145"/>
    <lineage>
        <taxon>Eukaryota</taxon>
        <taxon>Fungi</taxon>
        <taxon>Dikarya</taxon>
        <taxon>Ascomycota</taxon>
        <taxon>Pezizomycotina</taxon>
        <taxon>Eurotiomycetes</taxon>
        <taxon>Eurotiomycetidae</taxon>
        <taxon>Eurotiales</taxon>
        <taxon>Aspergillaceae</taxon>
        <taxon>Aspergillus</taxon>
        <taxon>Aspergillus subgen. Circumdati</taxon>
    </lineage>
</organism>
<sequence>MQFSTIFLSAVALFGSISLAAPAPVAEAEAAPAPAPEAEAEAEPGVILARSSCQFGGIWDAGDAACSASCIAQGEGFHGGYCSKKSVCHCTH</sequence>
<evidence type="ECO:0000313" key="8">
    <source>
        <dbReference type="Proteomes" id="UP000235023"/>
    </source>
</evidence>
<dbReference type="OrthoDB" id="4245109at2759"/>
<dbReference type="InterPro" id="IPR001542">
    <property type="entry name" value="Defensin_invertebrate/fungal"/>
</dbReference>
<dbReference type="GO" id="GO:0005576">
    <property type="term" value="C:extracellular region"/>
    <property type="evidence" value="ECO:0007669"/>
    <property type="project" value="UniProtKB-SubCell"/>
</dbReference>
<keyword evidence="5" id="KW-0732">Signal</keyword>
<comment type="similarity">
    <text evidence="2">Belongs to the invertebrate defensin family.</text>
</comment>
<keyword evidence="3" id="KW-0964">Secreted</keyword>
<reference evidence="8" key="1">
    <citation type="submission" date="2017-12" db="EMBL/GenBank/DDBJ databases">
        <authorList>
            <consortium name="DOE Joint Genome Institute"/>
            <person name="Mondo S.J."/>
            <person name="Kjaerbolling I."/>
            <person name="Vesth T.C."/>
            <person name="Frisvad J.C."/>
            <person name="Nybo J.L."/>
            <person name="Theobald S."/>
            <person name="Kuo A."/>
            <person name="Bowyer P."/>
            <person name="Matsuda Y."/>
            <person name="Lyhne E.K."/>
            <person name="Kogle M.E."/>
            <person name="Clum A."/>
            <person name="Lipzen A."/>
            <person name="Salamov A."/>
            <person name="Ngan C.Y."/>
            <person name="Daum C."/>
            <person name="Chiniquy J."/>
            <person name="Barry K."/>
            <person name="LaButti K."/>
            <person name="Haridas S."/>
            <person name="Simmons B.A."/>
            <person name="Magnuson J.K."/>
            <person name="Mortensen U.H."/>
            <person name="Larsen T.O."/>
            <person name="Grigoriev I.V."/>
            <person name="Baker S.E."/>
            <person name="Andersen M.R."/>
            <person name="Nordberg H.P."/>
            <person name="Cantor M.N."/>
            <person name="Hua S.X."/>
        </authorList>
    </citation>
    <scope>NUCLEOTIDE SEQUENCE [LARGE SCALE GENOMIC DNA]</scope>
    <source>
        <strain evidence="8">IBT 19404</strain>
    </source>
</reference>
<feature type="signal peptide" evidence="5">
    <location>
        <begin position="1"/>
        <end position="22"/>
    </location>
</feature>
<dbReference type="GO" id="GO:0006952">
    <property type="term" value="P:defense response"/>
    <property type="evidence" value="ECO:0007669"/>
    <property type="project" value="InterPro"/>
</dbReference>
<evidence type="ECO:0000256" key="4">
    <source>
        <dbReference type="ARBA" id="ARBA00023157"/>
    </source>
</evidence>
<dbReference type="PANTHER" id="PTHR13645:SF0">
    <property type="entry name" value="DEFENSIN"/>
    <property type="match status" value="1"/>
</dbReference>
<dbReference type="SUPFAM" id="SSF57095">
    <property type="entry name" value="Scorpion toxin-like"/>
    <property type="match status" value="1"/>
</dbReference>
<evidence type="ECO:0000259" key="6">
    <source>
        <dbReference type="PROSITE" id="PS51378"/>
    </source>
</evidence>
<proteinExistence type="inferred from homology"/>
<protein>
    <recommendedName>
        <fullName evidence="6">Invertebrate defensins family profile domain-containing protein</fullName>
    </recommendedName>
</protein>
<evidence type="ECO:0000256" key="3">
    <source>
        <dbReference type="ARBA" id="ARBA00022525"/>
    </source>
</evidence>
<dbReference type="GO" id="GO:0034599">
    <property type="term" value="P:cellular response to oxidative stress"/>
    <property type="evidence" value="ECO:0007669"/>
    <property type="project" value="TreeGrafter"/>
</dbReference>
<dbReference type="PANTHER" id="PTHR13645">
    <property type="entry name" value="DEFENSIN"/>
    <property type="match status" value="1"/>
</dbReference>
<evidence type="ECO:0000256" key="2">
    <source>
        <dbReference type="ARBA" id="ARBA00007085"/>
    </source>
</evidence>
<accession>A0A2J5HQ53</accession>